<comment type="caution">
    <text evidence="5">The sequence shown here is derived from an EMBL/GenBank/DDBJ whole genome shotgun (WGS) entry which is preliminary data.</text>
</comment>
<organism evidence="5 6">
    <name type="scientific">Corynebacterium antarcticum</name>
    <dbReference type="NCBI Taxonomy" id="2800405"/>
    <lineage>
        <taxon>Bacteria</taxon>
        <taxon>Bacillati</taxon>
        <taxon>Actinomycetota</taxon>
        <taxon>Actinomycetes</taxon>
        <taxon>Mycobacteriales</taxon>
        <taxon>Corynebacteriaceae</taxon>
        <taxon>Corynebacterium</taxon>
    </lineage>
</organism>
<dbReference type="InterPro" id="IPR044055">
    <property type="entry name" value="RibLong"/>
</dbReference>
<dbReference type="NCBIfam" id="NF038186">
    <property type="entry name" value="YPDG_rpt"/>
    <property type="match status" value="1"/>
</dbReference>
<evidence type="ECO:0000313" key="6">
    <source>
        <dbReference type="Proteomes" id="UP001070238"/>
    </source>
</evidence>
<evidence type="ECO:0000313" key="5">
    <source>
        <dbReference type="EMBL" id="MCX7537286.1"/>
    </source>
</evidence>
<evidence type="ECO:0000259" key="4">
    <source>
        <dbReference type="Pfam" id="PF18957"/>
    </source>
</evidence>
<dbReference type="RefSeq" id="WP_267169001.1">
    <property type="nucleotide sequence ID" value="NZ_JAPMKX010000001.1"/>
</dbReference>
<feature type="region of interest" description="Disordered" evidence="1">
    <location>
        <begin position="661"/>
        <end position="687"/>
    </location>
</feature>
<evidence type="ECO:0000256" key="2">
    <source>
        <dbReference type="SAM" id="SignalP"/>
    </source>
</evidence>
<feature type="chain" id="PRO_5040440740" evidence="2">
    <location>
        <begin position="34"/>
        <end position="830"/>
    </location>
</feature>
<reference evidence="5" key="1">
    <citation type="submission" date="2022-11" db="EMBL/GenBank/DDBJ databases">
        <title>Corynebacterium sp. isolated from Penguins.</title>
        <authorList>
            <person name="Sedlar K."/>
            <person name="Svec P."/>
        </authorList>
    </citation>
    <scope>NUCLEOTIDE SEQUENCE</scope>
    <source>
        <strain evidence="5">P5875</strain>
    </source>
</reference>
<feature type="domain" description="Long Rib" evidence="4">
    <location>
        <begin position="654"/>
        <end position="745"/>
    </location>
</feature>
<dbReference type="EMBL" id="JAPMKX010000001">
    <property type="protein sequence ID" value="MCX7537286.1"/>
    <property type="molecule type" value="Genomic_DNA"/>
</dbReference>
<dbReference type="InterPro" id="IPR007331">
    <property type="entry name" value="Htaa"/>
</dbReference>
<protein>
    <submittedName>
        <fullName evidence="5">HtaA domain-containing protein</fullName>
    </submittedName>
</protein>
<sequence>MARRIHRIHRAGIGALACVALTASPLIVSPAVADATDPIGIRHTAEVTEYPDDTPAMYWNIRDLFMQIAGGADTTLDGARQGSSDIIWPFVGRETTPDGQVLLKYHGTANIRSFCETPEEVRGQCQLDLTFSRPWVTYDPATGRGMFSAVVHTVNRNSGEWEGPERLDLATFDLKNGRYNTSGDLTTWADVPSALTVAGAHAFSDILDEGDALSLLDFTFTGDPGFTGAGDGGYSTTVAEHTGIVLEHAVRLFPRSDGSLVLVAGDHEANTAVLIGRDMKPIGEKRTIDLDSDNPSAYDPTENVLYFAGYNEPAGFLDPVVDTPVYRATVTAAGVGEPELITRLPHRVTSMGFNSATGEVGIIHQARKGEDQFTTIAPGGERTTVDLPSGSQLFGIPVDDRYYSDGAYGESIPNGRASKLLGLPDGTWLSVNDHGTTPVEGTDDGFGGPRKRGAVPIHVTPKGDVTATLVTEAWPQYEFVASNDGVAVRGGRIAIWNDYADQEGQGVATYTYENGTFTQVHGRDKVVVDGVNLANLAGGTFTDDGNLVLTDADRSTLAIIDPVTFEVVDSATLSSFMKGTERNQNDGVIATGGRIIVLDGRPSTENPDTDLNTYIGLQVLEEATAAGKLDPSITPFHMDESLNGGPVTPVTDARDLTPVYPVTPAVPGRKASSPEPTFTSDSDRVPGTVIYSLDGERPREAVVDPGTGVVTLTPTAADAGQTIGVVVTVTYTDGSVDKAIAAFSVGDVDGDGDDDGNGTGDGDGGTPPGSTLFGGILGTLFGGSGDADPVDAPGLLPFLNISGFLALVVGLIHFLRTQVLGGLHLSVMSR</sequence>
<gene>
    <name evidence="5" type="ORF">OS123_01825</name>
</gene>
<name>A0A9Q4CAT3_9CORY</name>
<keyword evidence="2" id="KW-0732">Signal</keyword>
<feature type="signal peptide" evidence="2">
    <location>
        <begin position="1"/>
        <end position="33"/>
    </location>
</feature>
<evidence type="ECO:0000256" key="1">
    <source>
        <dbReference type="SAM" id="MobiDB-lite"/>
    </source>
</evidence>
<accession>A0A9Q4CAT3</accession>
<dbReference type="Proteomes" id="UP001070238">
    <property type="component" value="Unassembled WGS sequence"/>
</dbReference>
<feature type="domain" description="Htaa" evidence="3">
    <location>
        <begin position="67"/>
        <end position="218"/>
    </location>
</feature>
<dbReference type="Pfam" id="PF18957">
    <property type="entry name" value="RibLong"/>
    <property type="match status" value="1"/>
</dbReference>
<dbReference type="Pfam" id="PF04213">
    <property type="entry name" value="HtaA"/>
    <property type="match status" value="1"/>
</dbReference>
<feature type="region of interest" description="Disordered" evidence="1">
    <location>
        <begin position="747"/>
        <end position="769"/>
    </location>
</feature>
<feature type="compositionally biased region" description="Gly residues" evidence="1">
    <location>
        <begin position="757"/>
        <end position="767"/>
    </location>
</feature>
<evidence type="ECO:0000259" key="3">
    <source>
        <dbReference type="Pfam" id="PF04213"/>
    </source>
</evidence>
<proteinExistence type="predicted"/>
<dbReference type="AlphaFoldDB" id="A0A9Q4CAT3"/>